<evidence type="ECO:0000256" key="9">
    <source>
        <dbReference type="HAMAP-Rule" id="MF_01463"/>
    </source>
</evidence>
<evidence type="ECO:0000256" key="6">
    <source>
        <dbReference type="ARBA" id="ARBA00022989"/>
    </source>
</evidence>
<dbReference type="GO" id="GO:0065002">
    <property type="term" value="P:intracellular protein transmembrane transport"/>
    <property type="evidence" value="ECO:0007669"/>
    <property type="project" value="UniProtKB-UniRule"/>
</dbReference>
<comment type="subunit">
    <text evidence="10">Forms a complex with SecD. Part of the essential Sec protein translocation apparatus which comprises SecA, SecYEG and auxiliary proteins SecDF. Other proteins may also be involved.</text>
</comment>
<feature type="transmembrane region" description="Helical" evidence="9">
    <location>
        <begin position="862"/>
        <end position="884"/>
    </location>
</feature>
<comment type="caution">
    <text evidence="14">The sequence shown here is derived from an EMBL/GenBank/DDBJ whole genome shotgun (WGS) entry which is preliminary data.</text>
</comment>
<dbReference type="NCBIfam" id="TIGR00916">
    <property type="entry name" value="2A0604s01"/>
    <property type="match status" value="2"/>
</dbReference>
<dbReference type="GO" id="GO:0043952">
    <property type="term" value="P:protein transport by the Sec complex"/>
    <property type="evidence" value="ECO:0007669"/>
    <property type="project" value="UniProtKB-UniRule"/>
</dbReference>
<dbReference type="Pfam" id="PF22599">
    <property type="entry name" value="SecDF_P1_head"/>
    <property type="match status" value="1"/>
</dbReference>
<keyword evidence="3 9" id="KW-1003">Cell membrane</keyword>
<dbReference type="PRINTS" id="PR01755">
    <property type="entry name" value="SECFTRNLCASE"/>
</dbReference>
<dbReference type="EMBL" id="QASA01000001">
    <property type="protein sequence ID" value="RDC62214.1"/>
    <property type="molecule type" value="Genomic_DNA"/>
</dbReference>
<evidence type="ECO:0000256" key="3">
    <source>
        <dbReference type="ARBA" id="ARBA00022475"/>
    </source>
</evidence>
<comment type="caution">
    <text evidence="9">Lacks conserved residue(s) required for the propagation of feature annotation.</text>
</comment>
<comment type="subunit">
    <text evidence="9">Forms a complex with SecF. Part of the essential Sec protein translocation apparatus which comprises SecA, SecYEG and auxiliary proteins SecDF. Other proteins may also be involved.</text>
</comment>
<comment type="similarity">
    <text evidence="9">Belongs to the SecD/SecF family. SecD subfamily.</text>
</comment>
<feature type="transmembrane region" description="Helical" evidence="9">
    <location>
        <begin position="652"/>
        <end position="676"/>
    </location>
</feature>
<dbReference type="GO" id="GO:0005886">
    <property type="term" value="C:plasma membrane"/>
    <property type="evidence" value="ECO:0007669"/>
    <property type="project" value="UniProtKB-SubCell"/>
</dbReference>
<evidence type="ECO:0000256" key="10">
    <source>
        <dbReference type="HAMAP-Rule" id="MF_01464"/>
    </source>
</evidence>
<dbReference type="GO" id="GO:0015450">
    <property type="term" value="F:protein-transporting ATPase activity"/>
    <property type="evidence" value="ECO:0007669"/>
    <property type="project" value="InterPro"/>
</dbReference>
<dbReference type="InterPro" id="IPR022646">
    <property type="entry name" value="SecD/SecF_CS"/>
</dbReference>
<dbReference type="InterPro" id="IPR048634">
    <property type="entry name" value="SecD_SecF_C"/>
</dbReference>
<feature type="transmembrane region" description="Helical" evidence="9">
    <location>
        <begin position="557"/>
        <end position="576"/>
    </location>
</feature>
<dbReference type="InterPro" id="IPR005791">
    <property type="entry name" value="SecD"/>
</dbReference>
<keyword evidence="5 9" id="KW-0653">Protein transport</keyword>
<keyword evidence="7 9" id="KW-0811">Translocation</keyword>
<evidence type="ECO:0000256" key="2">
    <source>
        <dbReference type="ARBA" id="ARBA00022448"/>
    </source>
</evidence>
<comment type="subcellular location">
    <subcellularLocation>
        <location evidence="1 9">Cell membrane</location>
        <topology evidence="1 9">Multi-pass membrane protein</topology>
    </subcellularLocation>
</comment>
<feature type="transmembrane region" description="Helical" evidence="9">
    <location>
        <begin position="896"/>
        <end position="916"/>
    </location>
</feature>
<proteinExistence type="inferred from homology"/>
<keyword evidence="4 9" id="KW-0812">Transmembrane</keyword>
<dbReference type="Pfam" id="PF07549">
    <property type="entry name" value="Sec_GG"/>
    <property type="match status" value="2"/>
</dbReference>
<feature type="domain" description="SecDF P1 head subdomain" evidence="13">
    <location>
        <begin position="412"/>
        <end position="507"/>
    </location>
</feature>
<evidence type="ECO:0000256" key="5">
    <source>
        <dbReference type="ARBA" id="ARBA00022927"/>
    </source>
</evidence>
<dbReference type="InterPro" id="IPR055344">
    <property type="entry name" value="SecD_SecF_C_bact"/>
</dbReference>
<dbReference type="InterPro" id="IPR005665">
    <property type="entry name" value="SecF_bac"/>
</dbReference>
<feature type="domain" description="Protein export membrane protein SecD/SecF C-terminal" evidence="11">
    <location>
        <begin position="510"/>
        <end position="680"/>
    </location>
</feature>
<feature type="transmembrane region" description="Helical" evidence="9">
    <location>
        <begin position="947"/>
        <end position="965"/>
    </location>
</feature>
<keyword evidence="6 9" id="KW-1133">Transmembrane helix</keyword>
<evidence type="ECO:0000259" key="12">
    <source>
        <dbReference type="Pfam" id="PF21760"/>
    </source>
</evidence>
<organism evidence="14 15">
    <name type="scientific">Adhaeribacter pallidiroseus</name>
    <dbReference type="NCBI Taxonomy" id="2072847"/>
    <lineage>
        <taxon>Bacteria</taxon>
        <taxon>Pseudomonadati</taxon>
        <taxon>Bacteroidota</taxon>
        <taxon>Cytophagia</taxon>
        <taxon>Cytophagales</taxon>
        <taxon>Hymenobacteraceae</taxon>
        <taxon>Adhaeribacter</taxon>
    </lineage>
</organism>
<dbReference type="Pfam" id="PF21760">
    <property type="entry name" value="SecD_1st"/>
    <property type="match status" value="1"/>
</dbReference>
<evidence type="ECO:0000256" key="7">
    <source>
        <dbReference type="ARBA" id="ARBA00023010"/>
    </source>
</evidence>
<evidence type="ECO:0000259" key="11">
    <source>
        <dbReference type="Pfam" id="PF02355"/>
    </source>
</evidence>
<dbReference type="OrthoDB" id="9805019at2"/>
<gene>
    <name evidence="10" type="primary">secF</name>
    <name evidence="9" type="synonym">secD</name>
    <name evidence="14" type="ORF">AHMF7616_00805</name>
</gene>
<dbReference type="InterPro" id="IPR048631">
    <property type="entry name" value="SecD_1st"/>
</dbReference>
<dbReference type="HAMAP" id="MF_01463_B">
    <property type="entry name" value="SecD_B"/>
    <property type="match status" value="1"/>
</dbReference>
<dbReference type="AlphaFoldDB" id="A0A369QBY2"/>
<comment type="function">
    <text evidence="9">Part of the Sec protein translocase complex. Interacts with the SecYEG preprotein conducting channel. SecDF uses the proton motive force (PMF) to complete protein translocation after the ATP-dependent function of SecA.</text>
</comment>
<feature type="transmembrane region" description="Helical" evidence="9">
    <location>
        <begin position="624"/>
        <end position="646"/>
    </location>
</feature>
<name>A0A369QBY2_9BACT</name>
<dbReference type="PANTHER" id="PTHR30081">
    <property type="entry name" value="PROTEIN-EXPORT MEMBRANE PROTEIN SEC"/>
    <property type="match status" value="1"/>
</dbReference>
<keyword evidence="15" id="KW-1185">Reference proteome</keyword>
<dbReference type="InterPro" id="IPR022645">
    <property type="entry name" value="SecD/SecF_bac"/>
</dbReference>
<evidence type="ECO:0000259" key="13">
    <source>
        <dbReference type="Pfam" id="PF22599"/>
    </source>
</evidence>
<dbReference type="SUPFAM" id="SSF82866">
    <property type="entry name" value="Multidrug efflux transporter AcrB transmembrane domain"/>
    <property type="match status" value="2"/>
</dbReference>
<dbReference type="Pfam" id="PF02355">
    <property type="entry name" value="SecD_SecF_C"/>
    <property type="match status" value="2"/>
</dbReference>
<dbReference type="NCBIfam" id="TIGR01129">
    <property type="entry name" value="secD"/>
    <property type="match status" value="1"/>
</dbReference>
<dbReference type="NCBIfam" id="TIGR00966">
    <property type="entry name" value="transloc_SecF"/>
    <property type="match status" value="1"/>
</dbReference>
<dbReference type="Gene3D" id="3.30.1360.200">
    <property type="match status" value="1"/>
</dbReference>
<dbReference type="Gene3D" id="3.30.70.3220">
    <property type="match status" value="1"/>
</dbReference>
<dbReference type="RefSeq" id="WP_115371684.1">
    <property type="nucleotide sequence ID" value="NZ_QASA01000001.1"/>
</dbReference>
<dbReference type="PANTHER" id="PTHR30081:SF1">
    <property type="entry name" value="PROTEIN TRANSLOCASE SUBUNIT SECD"/>
    <property type="match status" value="1"/>
</dbReference>
<dbReference type="NCBIfam" id="NF009585">
    <property type="entry name" value="PRK13024.1-5"/>
    <property type="match status" value="1"/>
</dbReference>
<evidence type="ECO:0000256" key="8">
    <source>
        <dbReference type="ARBA" id="ARBA00023136"/>
    </source>
</evidence>
<feature type="domain" description="Protein translocase subunit SecDF P1" evidence="12">
    <location>
        <begin position="184"/>
        <end position="242"/>
    </location>
</feature>
<feature type="transmembrane region" description="Helical" evidence="9">
    <location>
        <begin position="837"/>
        <end position="855"/>
    </location>
</feature>
<feature type="transmembrane region" description="Helical" evidence="9">
    <location>
        <begin position="529"/>
        <end position="548"/>
    </location>
</feature>
<dbReference type="FunFam" id="1.20.1640.10:FF:000004">
    <property type="entry name" value="Protein translocase subunit SecD"/>
    <property type="match status" value="1"/>
</dbReference>
<evidence type="ECO:0000313" key="15">
    <source>
        <dbReference type="Proteomes" id="UP000253919"/>
    </source>
</evidence>
<dbReference type="Proteomes" id="UP000253919">
    <property type="component" value="Unassembled WGS sequence"/>
</dbReference>
<feature type="transmembrane region" description="Helical" evidence="9">
    <location>
        <begin position="712"/>
        <end position="730"/>
    </location>
</feature>
<dbReference type="GO" id="GO:0006605">
    <property type="term" value="P:protein targeting"/>
    <property type="evidence" value="ECO:0007669"/>
    <property type="project" value="UniProtKB-UniRule"/>
</dbReference>
<sequence length="1022" mass="111353">MRNKTGILLLTIVVTALCAYYLSFSFVSKRVQRDAEAYATDAKGNVNTNKKFSYLDSVRKEPVFNFLGIKYTYEEIQNSELSLGLDLKGGMHVVLEVSPVEIIKSMAGNSKDPSFLKALQVAQQRQQNSQAKFTTLFAQAYREINPSGRLAAIFSNTANKGRINYNSSNEQVIAAIDTEVNGAIDRSFNILQTRIDKFGVNQPNIQRLKSSDQIQIELPGVTDATRVRKLLQGTANLEFWEVWKPEEFFPYLGQLNSILVKQEAANKLAAGKSGNTAAKSNADALTKAAAQPAIDPLTGKPVTDSATADTTKANTVASAKTDSTKTDSLAANQSSQLTRLFPLLQSGLLQANVRDTAKVNALLRRPDVRAIFPANMKFLWAVKPTPLPAAQVGQAKQEFIELYAIKKGRDNKAPVGGDAISDARQDFDQQGRPEVNMGMNVAGAKKWQRLTAASIGRQVAIVLDNYVYSAPVVQGEIPNGNSSISGNFTVEEAQDLANILKAGKMPAPTRIVEEAIVGPSLGQEAINQGLLSSLAAMAIVVIFMVFYYSKGGFVADLALLFNIFFIVGILAQFNAALTLPGIAGMVLTMGMSVDANVLIFERIREELALGVSIKDAIHKGYDRAFSSIFDSNVTTLLAGIILYFFGSGPVKGFAITLMLGIATSFFTAVYVSRLILEYMTSGKKVNSMTFSTVFSKNLFKNFNFDFIKYRKLAYIGSTAVIVLGFVLMFVQGGPNLGVDFKGGRSYLVNFDQAVPASEVRTALLDEFKGSGTDVKTFGASNRLKVTTSYLAEDESTRADETVQTALQTGLKQYSARNPKILSSSKVGATMADDIQKTAVLAVLLSFAGIFLYVMLRFRKWQYSLGGVVALIHDALMVTAFFAIGRLFGLNYEMDQVFIASILTIIGFSINDTVVIYDRIREHLSNHPKSKIREVINPALNDTLSRTIITSLTVLFVVVILFIFGGETLRGFSYAMLIGVISGTYSTLYIATPILMDTIDDEKPKVTATTITPKLATTGKLRS</sequence>
<dbReference type="Gene3D" id="1.20.1640.10">
    <property type="entry name" value="Multidrug efflux transporter AcrB transmembrane domain"/>
    <property type="match status" value="2"/>
</dbReference>
<evidence type="ECO:0000256" key="1">
    <source>
        <dbReference type="ARBA" id="ARBA00004651"/>
    </source>
</evidence>
<accession>A0A369QBY2</accession>
<evidence type="ECO:0000313" key="14">
    <source>
        <dbReference type="EMBL" id="RDC62214.1"/>
    </source>
</evidence>
<evidence type="ECO:0000256" key="4">
    <source>
        <dbReference type="ARBA" id="ARBA00022692"/>
    </source>
</evidence>
<reference evidence="14 15" key="1">
    <citation type="submission" date="2018-04" db="EMBL/GenBank/DDBJ databases">
        <title>Adhaeribacter sp. HMF7616 genome sequencing and assembly.</title>
        <authorList>
            <person name="Kang H."/>
            <person name="Kang J."/>
            <person name="Cha I."/>
            <person name="Kim H."/>
            <person name="Joh K."/>
        </authorList>
    </citation>
    <scope>NUCLEOTIDE SEQUENCE [LARGE SCALE GENOMIC DNA]</scope>
    <source>
        <strain evidence="14 15">HMF7616</strain>
    </source>
</reference>
<keyword evidence="2 9" id="KW-0813">Transport</keyword>
<dbReference type="HAMAP" id="MF_01464_B">
    <property type="entry name" value="SecF_B"/>
    <property type="match status" value="1"/>
</dbReference>
<comment type="similarity">
    <text evidence="10">Belongs to the SecD/SecF family. SecF subfamily.</text>
</comment>
<keyword evidence="8 9" id="KW-0472">Membrane</keyword>
<protein>
    <recommendedName>
        <fullName evidence="9 10">Multifunctional fusion protein</fullName>
    </recommendedName>
    <domain>
        <recommendedName>
            <fullName evidence="9">Protein translocase subunit SecD</fullName>
        </recommendedName>
    </domain>
    <domain>
        <recommendedName>
            <fullName evidence="10">Protein-export membrane protein SecF</fullName>
        </recommendedName>
    </domain>
</protein>
<feature type="domain" description="Protein export membrane protein SecD/SecF C-terminal" evidence="11">
    <location>
        <begin position="810"/>
        <end position="997"/>
    </location>
</feature>
<dbReference type="InterPro" id="IPR022813">
    <property type="entry name" value="SecD/SecF_arch_bac"/>
</dbReference>
<feature type="transmembrane region" description="Helical" evidence="9">
    <location>
        <begin position="971"/>
        <end position="994"/>
    </location>
</feature>
<dbReference type="InterPro" id="IPR054384">
    <property type="entry name" value="SecDF_P1_head"/>
</dbReference>